<reference evidence="1 2" key="1">
    <citation type="submission" date="2022-03" db="EMBL/GenBank/DDBJ databases">
        <title>Ignatzschineria rhizosphaerae HR5S32.</title>
        <authorList>
            <person name="Sun J.Q."/>
            <person name="Feng J.Y."/>
        </authorList>
    </citation>
    <scope>NUCLEOTIDE SEQUENCE [LARGE SCALE GENOMIC DNA]</scope>
    <source>
        <strain evidence="1 2">HR5S32</strain>
    </source>
</reference>
<proteinExistence type="predicted"/>
<accession>A0ABY3WXN6</accession>
<dbReference type="InterPro" id="IPR019648">
    <property type="entry name" value="YebY"/>
</dbReference>
<organism evidence="1 2">
    <name type="scientific">Ignatzschineria rhizosphaerae</name>
    <dbReference type="NCBI Taxonomy" id="2923279"/>
    <lineage>
        <taxon>Bacteria</taxon>
        <taxon>Pseudomonadati</taxon>
        <taxon>Pseudomonadota</taxon>
        <taxon>Gammaproteobacteria</taxon>
        <taxon>Cardiobacteriales</taxon>
        <taxon>Ignatzschineriaceae</taxon>
        <taxon>Ignatzschineria</taxon>
    </lineage>
</organism>
<evidence type="ECO:0000313" key="1">
    <source>
        <dbReference type="EMBL" id="UNM95366.1"/>
    </source>
</evidence>
<evidence type="ECO:0000313" key="2">
    <source>
        <dbReference type="Proteomes" id="UP000829542"/>
    </source>
</evidence>
<name>A0ABY3WXN6_9GAMM</name>
<dbReference type="RefSeq" id="WP_242147546.1">
    <property type="nucleotide sequence ID" value="NZ_CP093379.1"/>
</dbReference>
<dbReference type="Pfam" id="PF10709">
    <property type="entry name" value="DUF2511"/>
    <property type="match status" value="1"/>
</dbReference>
<keyword evidence="2" id="KW-1185">Reference proteome</keyword>
<protein>
    <submittedName>
        <fullName evidence="1">YebY family protein</fullName>
    </submittedName>
</protein>
<dbReference type="EMBL" id="CP093379">
    <property type="protein sequence ID" value="UNM95366.1"/>
    <property type="molecule type" value="Genomic_DNA"/>
</dbReference>
<sequence length="117" mass="13402">MKKLLGLLFLSVSLFDLSAADTVKPIGLLKIEDVPEPMYWPFKPEITELTLWCFGDQTLVLFDGINETLWPLNDIAHKRAKELILEPSLTPILWSNKKETQDMLLKPMIETGLKYCP</sequence>
<dbReference type="Proteomes" id="UP000829542">
    <property type="component" value="Chromosome"/>
</dbReference>
<gene>
    <name evidence="1" type="ORF">MMG00_09010</name>
</gene>